<dbReference type="Pfam" id="PF08241">
    <property type="entry name" value="Methyltransf_11"/>
    <property type="match status" value="1"/>
</dbReference>
<dbReference type="GO" id="GO:0008757">
    <property type="term" value="F:S-adenosylmethionine-dependent methyltransferase activity"/>
    <property type="evidence" value="ECO:0007669"/>
    <property type="project" value="InterPro"/>
</dbReference>
<sequence>MDERRMQDLFHTISQDITNTPENAAMVYRSMVSQLNKAGRKDILDNPILLDLGGGKGELSKYLNQQGVTSISLDYDSAGVSAEANPVKADAYHMPFADSSIDIVHGRGTFDDTKYTHDFPKLIAEIARVLKPKGILSIMDYSPPPDTELEKFFKRLTDPDDDTFALWEKRES</sequence>
<feature type="domain" description="Methyltransferase type 11" evidence="4">
    <location>
        <begin position="50"/>
        <end position="137"/>
    </location>
</feature>
<comment type="caution">
    <text evidence="5">The sequence shown here is derived from an EMBL/GenBank/DDBJ whole genome shotgun (WGS) entry which is preliminary data.</text>
</comment>
<proteinExistence type="predicted"/>
<dbReference type="Gene3D" id="3.40.50.150">
    <property type="entry name" value="Vaccinia Virus protein VP39"/>
    <property type="match status" value="1"/>
</dbReference>
<evidence type="ECO:0000313" key="5">
    <source>
        <dbReference type="EMBL" id="PIR04192.1"/>
    </source>
</evidence>
<evidence type="ECO:0000256" key="2">
    <source>
        <dbReference type="ARBA" id="ARBA00022679"/>
    </source>
</evidence>
<evidence type="ECO:0000259" key="4">
    <source>
        <dbReference type="Pfam" id="PF08241"/>
    </source>
</evidence>
<name>A0A2H0N5M5_9BACT</name>
<keyword evidence="2" id="KW-0808">Transferase</keyword>
<evidence type="ECO:0000256" key="1">
    <source>
        <dbReference type="ARBA" id="ARBA00022603"/>
    </source>
</evidence>
<evidence type="ECO:0000313" key="6">
    <source>
        <dbReference type="Proteomes" id="UP000229600"/>
    </source>
</evidence>
<protein>
    <recommendedName>
        <fullName evidence="4">Methyltransferase type 11 domain-containing protein</fullName>
    </recommendedName>
</protein>
<keyword evidence="3" id="KW-0949">S-adenosyl-L-methionine</keyword>
<accession>A0A2H0N5M5</accession>
<gene>
    <name evidence="5" type="ORF">COV59_03340</name>
</gene>
<organism evidence="5 6">
    <name type="scientific">Candidatus Magasanikbacteria bacterium CG11_big_fil_rev_8_21_14_0_20_39_34</name>
    <dbReference type="NCBI Taxonomy" id="1974653"/>
    <lineage>
        <taxon>Bacteria</taxon>
        <taxon>Candidatus Magasanikiibacteriota</taxon>
    </lineage>
</organism>
<reference evidence="5 6" key="1">
    <citation type="submission" date="2017-09" db="EMBL/GenBank/DDBJ databases">
        <title>Depth-based differentiation of microbial function through sediment-hosted aquifers and enrichment of novel symbionts in the deep terrestrial subsurface.</title>
        <authorList>
            <person name="Probst A.J."/>
            <person name="Ladd B."/>
            <person name="Jarett J.K."/>
            <person name="Geller-Mcgrath D.E."/>
            <person name="Sieber C.M."/>
            <person name="Emerson J.B."/>
            <person name="Anantharaman K."/>
            <person name="Thomas B.C."/>
            <person name="Malmstrom R."/>
            <person name="Stieglmeier M."/>
            <person name="Klingl A."/>
            <person name="Woyke T."/>
            <person name="Ryan C.M."/>
            <person name="Banfield J.F."/>
        </authorList>
    </citation>
    <scope>NUCLEOTIDE SEQUENCE [LARGE SCALE GENOMIC DNA]</scope>
    <source>
        <strain evidence="5">CG11_big_fil_rev_8_21_14_0_20_39_34</strain>
    </source>
</reference>
<dbReference type="Proteomes" id="UP000229600">
    <property type="component" value="Unassembled WGS sequence"/>
</dbReference>
<dbReference type="PANTHER" id="PTHR43591">
    <property type="entry name" value="METHYLTRANSFERASE"/>
    <property type="match status" value="1"/>
</dbReference>
<dbReference type="InterPro" id="IPR013216">
    <property type="entry name" value="Methyltransf_11"/>
</dbReference>
<dbReference type="EMBL" id="PCWN01000007">
    <property type="protein sequence ID" value="PIR04192.1"/>
    <property type="molecule type" value="Genomic_DNA"/>
</dbReference>
<dbReference type="CDD" id="cd02440">
    <property type="entry name" value="AdoMet_MTases"/>
    <property type="match status" value="1"/>
</dbReference>
<dbReference type="AlphaFoldDB" id="A0A2H0N5M5"/>
<evidence type="ECO:0000256" key="3">
    <source>
        <dbReference type="ARBA" id="ARBA00022691"/>
    </source>
</evidence>
<dbReference type="InterPro" id="IPR029063">
    <property type="entry name" value="SAM-dependent_MTases_sf"/>
</dbReference>
<dbReference type="PROSITE" id="PS01184">
    <property type="entry name" value="UBIE_2"/>
    <property type="match status" value="1"/>
</dbReference>
<dbReference type="SUPFAM" id="SSF53335">
    <property type="entry name" value="S-adenosyl-L-methionine-dependent methyltransferases"/>
    <property type="match status" value="1"/>
</dbReference>
<dbReference type="InterPro" id="IPR023576">
    <property type="entry name" value="UbiE/COQ5_MeTrFase_CS"/>
</dbReference>
<dbReference type="GO" id="GO:0032259">
    <property type="term" value="P:methylation"/>
    <property type="evidence" value="ECO:0007669"/>
    <property type="project" value="UniProtKB-KW"/>
</dbReference>
<keyword evidence="1" id="KW-0489">Methyltransferase</keyword>